<dbReference type="InterPro" id="IPR051097">
    <property type="entry name" value="Synaptobrevin-like_transport"/>
</dbReference>
<dbReference type="CDD" id="cd14824">
    <property type="entry name" value="Longin"/>
    <property type="match status" value="1"/>
</dbReference>
<feature type="domain" description="V-SNARE coiled-coil homology" evidence="12">
    <location>
        <begin position="128"/>
        <end position="188"/>
    </location>
</feature>
<keyword evidence="5 10" id="KW-1133">Transmembrane helix</keyword>
<name>A0AAW1TCV3_9CHLO</name>
<evidence type="ECO:0000256" key="10">
    <source>
        <dbReference type="SAM" id="Phobius"/>
    </source>
</evidence>
<keyword evidence="14" id="KW-1185">Reference proteome</keyword>
<dbReference type="Gene3D" id="3.30.450.50">
    <property type="entry name" value="Longin domain"/>
    <property type="match status" value="1"/>
</dbReference>
<dbReference type="PANTHER" id="PTHR21136">
    <property type="entry name" value="SNARE PROTEINS"/>
    <property type="match status" value="1"/>
</dbReference>
<dbReference type="GO" id="GO:0016192">
    <property type="term" value="P:vesicle-mediated transport"/>
    <property type="evidence" value="ECO:0007669"/>
    <property type="project" value="InterPro"/>
</dbReference>
<dbReference type="Gene3D" id="1.20.5.110">
    <property type="match status" value="1"/>
</dbReference>
<evidence type="ECO:0000259" key="12">
    <source>
        <dbReference type="PROSITE" id="PS50892"/>
    </source>
</evidence>
<dbReference type="Pfam" id="PF00957">
    <property type="entry name" value="Synaptobrevin"/>
    <property type="match status" value="1"/>
</dbReference>
<dbReference type="EMBL" id="JALJOV010000105">
    <property type="protein sequence ID" value="KAK9867158.1"/>
    <property type="molecule type" value="Genomic_DNA"/>
</dbReference>
<protein>
    <submittedName>
        <fullName evidence="13">Uncharacterized protein</fullName>
    </submittedName>
</protein>
<dbReference type="PROSITE" id="PS50859">
    <property type="entry name" value="LONGIN"/>
    <property type="match status" value="1"/>
</dbReference>
<dbReference type="SUPFAM" id="SSF64356">
    <property type="entry name" value="SNARE-like"/>
    <property type="match status" value="1"/>
</dbReference>
<sequence>MPDNILYSLVARGPVVLAEHSNVSGNAHLVAHRILEKLPQSHDSRVSYTQERHLFHVLISEGITFLCMTDEGFARRIVFAFLADVRERFFSQFGDSAHAAVAYEYNTDFSQVLHERGTFFSENPRADTINRVRGELAEVKNIMVENIEKVLDRGERIELLVDKTDHLQQESFVFRREARQLKNKLWWKNVRLWLMIASIGLLLLYIAIAVICSPTFRCSK</sequence>
<dbReference type="PANTHER" id="PTHR21136:SF214">
    <property type="entry name" value="VESICLE-ASSOCIATED MEMBRANE PROTEIN 714"/>
    <property type="match status" value="1"/>
</dbReference>
<dbReference type="CDD" id="cd15843">
    <property type="entry name" value="R-SNARE"/>
    <property type="match status" value="1"/>
</dbReference>
<evidence type="ECO:0000259" key="11">
    <source>
        <dbReference type="PROSITE" id="PS50859"/>
    </source>
</evidence>
<evidence type="ECO:0000256" key="4">
    <source>
        <dbReference type="ARBA" id="ARBA00022927"/>
    </source>
</evidence>
<evidence type="ECO:0000256" key="9">
    <source>
        <dbReference type="PROSITE-ProRule" id="PRU00290"/>
    </source>
</evidence>
<comment type="similarity">
    <text evidence="1">Belongs to the synaptobrevin family.</text>
</comment>
<dbReference type="InterPro" id="IPR001388">
    <property type="entry name" value="Synaptobrevin-like"/>
</dbReference>
<dbReference type="GO" id="GO:0016020">
    <property type="term" value="C:membrane"/>
    <property type="evidence" value="ECO:0007669"/>
    <property type="project" value="InterPro"/>
</dbReference>
<dbReference type="Pfam" id="PF13774">
    <property type="entry name" value="Longin"/>
    <property type="match status" value="1"/>
</dbReference>
<dbReference type="FunFam" id="3.30.450.50:FF:000015">
    <property type="entry name" value="Synaptobrevin 2 isoform 1"/>
    <property type="match status" value="1"/>
</dbReference>
<feature type="transmembrane region" description="Helical" evidence="10">
    <location>
        <begin position="192"/>
        <end position="216"/>
    </location>
</feature>
<evidence type="ECO:0000256" key="2">
    <source>
        <dbReference type="ARBA" id="ARBA00022448"/>
    </source>
</evidence>
<dbReference type="InterPro" id="IPR011012">
    <property type="entry name" value="Longin-like_dom_sf"/>
</dbReference>
<keyword evidence="6 10" id="KW-0472">Membrane</keyword>
<comment type="function">
    <text evidence="7">Involved in the targeting and/or fusion of transport vesicles to their target membrane.</text>
</comment>
<gene>
    <name evidence="13" type="ORF">WJX84_004060</name>
</gene>
<dbReference type="Proteomes" id="UP001485043">
    <property type="component" value="Unassembled WGS sequence"/>
</dbReference>
<keyword evidence="9" id="KW-0175">Coiled coil</keyword>
<dbReference type="InterPro" id="IPR010908">
    <property type="entry name" value="Longin_dom"/>
</dbReference>
<feature type="domain" description="Longin" evidence="11">
    <location>
        <begin position="9"/>
        <end position="113"/>
    </location>
</feature>
<proteinExistence type="inferred from homology"/>
<evidence type="ECO:0000256" key="5">
    <source>
        <dbReference type="ARBA" id="ARBA00022989"/>
    </source>
</evidence>
<dbReference type="GO" id="GO:0015031">
    <property type="term" value="P:protein transport"/>
    <property type="evidence" value="ECO:0007669"/>
    <property type="project" value="UniProtKB-KW"/>
</dbReference>
<evidence type="ECO:0000313" key="14">
    <source>
        <dbReference type="Proteomes" id="UP001485043"/>
    </source>
</evidence>
<comment type="subcellular location">
    <subcellularLocation>
        <location evidence="8">Endomembrane system</location>
        <topology evidence="8">Single-pass type IV membrane protein</topology>
    </subcellularLocation>
</comment>
<dbReference type="PROSITE" id="PS50892">
    <property type="entry name" value="V_SNARE"/>
    <property type="match status" value="1"/>
</dbReference>
<evidence type="ECO:0000313" key="13">
    <source>
        <dbReference type="EMBL" id="KAK9867158.1"/>
    </source>
</evidence>
<dbReference type="FunFam" id="1.20.5.110:FF:000004">
    <property type="entry name" value="Vesicle-associated membrane protein 7"/>
    <property type="match status" value="1"/>
</dbReference>
<evidence type="ECO:0000256" key="6">
    <source>
        <dbReference type="ARBA" id="ARBA00023136"/>
    </source>
</evidence>
<dbReference type="GO" id="GO:0005737">
    <property type="term" value="C:cytoplasm"/>
    <property type="evidence" value="ECO:0007669"/>
    <property type="project" value="UniProtKB-ARBA"/>
</dbReference>
<reference evidence="13 14" key="1">
    <citation type="journal article" date="2024" name="Nat. Commun.">
        <title>Phylogenomics reveals the evolutionary origins of lichenization in chlorophyte algae.</title>
        <authorList>
            <person name="Puginier C."/>
            <person name="Libourel C."/>
            <person name="Otte J."/>
            <person name="Skaloud P."/>
            <person name="Haon M."/>
            <person name="Grisel S."/>
            <person name="Petersen M."/>
            <person name="Berrin J.G."/>
            <person name="Delaux P.M."/>
            <person name="Dal Grande F."/>
            <person name="Keller J."/>
        </authorList>
    </citation>
    <scope>NUCLEOTIDE SEQUENCE [LARGE SCALE GENOMIC DNA]</scope>
    <source>
        <strain evidence="13 14">SAG 2523</strain>
    </source>
</reference>
<evidence type="ECO:0000256" key="3">
    <source>
        <dbReference type="ARBA" id="ARBA00022692"/>
    </source>
</evidence>
<accession>A0AAW1TCV3</accession>
<dbReference type="PROSITE" id="PS00417">
    <property type="entry name" value="SYNAPTOBREVIN"/>
    <property type="match status" value="1"/>
</dbReference>
<keyword evidence="4" id="KW-0653">Protein transport</keyword>
<dbReference type="InterPro" id="IPR042855">
    <property type="entry name" value="V_SNARE_CC"/>
</dbReference>
<dbReference type="SMART" id="SM01270">
    <property type="entry name" value="Longin"/>
    <property type="match status" value="1"/>
</dbReference>
<keyword evidence="3 10" id="KW-0812">Transmembrane</keyword>
<comment type="caution">
    <text evidence="13">The sequence shown here is derived from an EMBL/GenBank/DDBJ whole genome shotgun (WGS) entry which is preliminary data.</text>
</comment>
<organism evidence="13 14">
    <name type="scientific">Apatococcus fuscideae</name>
    <dbReference type="NCBI Taxonomy" id="2026836"/>
    <lineage>
        <taxon>Eukaryota</taxon>
        <taxon>Viridiplantae</taxon>
        <taxon>Chlorophyta</taxon>
        <taxon>core chlorophytes</taxon>
        <taxon>Trebouxiophyceae</taxon>
        <taxon>Chlorellales</taxon>
        <taxon>Chlorellaceae</taxon>
        <taxon>Apatococcus</taxon>
    </lineage>
</organism>
<dbReference type="PRINTS" id="PR00219">
    <property type="entry name" value="SYNAPTOBREVN"/>
</dbReference>
<dbReference type="AlphaFoldDB" id="A0AAW1TCV3"/>
<keyword evidence="2" id="KW-0813">Transport</keyword>
<evidence type="ECO:0000256" key="1">
    <source>
        <dbReference type="ARBA" id="ARBA00008025"/>
    </source>
</evidence>
<evidence type="ECO:0000256" key="8">
    <source>
        <dbReference type="ARBA" id="ARBA00046280"/>
    </source>
</evidence>
<evidence type="ECO:0000256" key="7">
    <source>
        <dbReference type="ARBA" id="ARBA00037493"/>
    </source>
</evidence>
<dbReference type="GO" id="GO:0012505">
    <property type="term" value="C:endomembrane system"/>
    <property type="evidence" value="ECO:0007669"/>
    <property type="project" value="UniProtKB-SubCell"/>
</dbReference>
<dbReference type="SUPFAM" id="SSF58038">
    <property type="entry name" value="SNARE fusion complex"/>
    <property type="match status" value="1"/>
</dbReference>